<dbReference type="GO" id="GO:0019432">
    <property type="term" value="P:triglyceride biosynthetic process"/>
    <property type="evidence" value="ECO:0007669"/>
    <property type="project" value="UniProtKB-UniPathway"/>
</dbReference>
<evidence type="ECO:0000313" key="15">
    <source>
        <dbReference type="Proteomes" id="UP000239494"/>
    </source>
</evidence>
<name>A0A2T0SV15_9PSEU</name>
<keyword evidence="7 11" id="KW-0319">Glycerol metabolism</keyword>
<evidence type="ECO:0000256" key="5">
    <source>
        <dbReference type="ARBA" id="ARBA00022516"/>
    </source>
</evidence>
<dbReference type="InterPro" id="IPR004255">
    <property type="entry name" value="O-acyltransferase_WSD1_N"/>
</dbReference>
<feature type="domain" description="O-acyltransferase WSD1 C-terminal" evidence="13">
    <location>
        <begin position="285"/>
        <end position="430"/>
    </location>
</feature>
<feature type="domain" description="O-acyltransferase WSD1-like N-terminal" evidence="12">
    <location>
        <begin position="6"/>
        <end position="242"/>
    </location>
</feature>
<dbReference type="PANTHER" id="PTHR31650">
    <property type="entry name" value="O-ACYLTRANSFERASE (WSD1-LIKE) FAMILY PROTEIN"/>
    <property type="match status" value="1"/>
</dbReference>
<evidence type="ECO:0000256" key="11">
    <source>
        <dbReference type="RuleBase" id="RU361241"/>
    </source>
</evidence>
<evidence type="ECO:0000256" key="8">
    <source>
        <dbReference type="ARBA" id="ARBA00023098"/>
    </source>
</evidence>
<protein>
    <recommendedName>
        <fullName evidence="4 11">Diacylglycerol O-acyltransferase</fullName>
        <ecNumber evidence="4 11">2.3.1.20</ecNumber>
    </recommendedName>
</protein>
<proteinExistence type="inferred from homology"/>
<dbReference type="GO" id="GO:0006071">
    <property type="term" value="P:glycerol metabolic process"/>
    <property type="evidence" value="ECO:0007669"/>
    <property type="project" value="UniProtKB-KW"/>
</dbReference>
<gene>
    <name evidence="14" type="ORF">CLV43_11067</name>
</gene>
<dbReference type="UniPathway" id="UPA00282"/>
<dbReference type="SUPFAM" id="SSF52777">
    <property type="entry name" value="CoA-dependent acyltransferases"/>
    <property type="match status" value="2"/>
</dbReference>
<dbReference type="NCBIfam" id="TIGR02946">
    <property type="entry name" value="acyl_WS_DGAT"/>
    <property type="match status" value="1"/>
</dbReference>
<reference evidence="14 15" key="1">
    <citation type="submission" date="2018-03" db="EMBL/GenBank/DDBJ databases">
        <title>Genomic Encyclopedia of Archaeal and Bacterial Type Strains, Phase II (KMG-II): from individual species to whole genera.</title>
        <authorList>
            <person name="Goeker M."/>
        </authorList>
    </citation>
    <scope>NUCLEOTIDE SEQUENCE [LARGE SCALE GENOMIC DNA]</scope>
    <source>
        <strain evidence="14 15">DSM 44720</strain>
    </source>
</reference>
<dbReference type="GO" id="GO:0001666">
    <property type="term" value="P:response to hypoxia"/>
    <property type="evidence" value="ECO:0007669"/>
    <property type="project" value="TreeGrafter"/>
</dbReference>
<sequence>MTTEQLSPLDVAFLCLEDDKNPMHLGAVATFAPHQPVHPARIVALLCERAQEIPKLRKRTRVSWMPLGGASWVDDPCFAVEDHVTGHHLRGHGGEDRFAELVSALMAQPLDMSRPPWELHVVTGLTGGRFAVVVKLHHALCDGMKAVGLGVRLLDDLGRDLPAAQDCEPEPVGLATSVVDSVKGFANTATIASAVLRSARTPITRSPVLTRSSRPRQVVMARLGLDEVQRVRKQHGGTVNDVLLALVTGALRQWLVAHDSAAAGTTVRALIPVSQRARDPKGASGNRISGFLCELPVGESDARERLRVVRADMDRNKAAGPGRGPGALPLLADRIPAAVHRLATPFAGRCAPLLFDAVVTSVHLPALPLKLDGAELKEMYPVAPVAAGHAVGVALSVYRTGVHICLHTNQPWISGSRWLLAALRRELAALDLPQARVDRA</sequence>
<evidence type="ECO:0000256" key="1">
    <source>
        <dbReference type="ARBA" id="ARBA00004771"/>
    </source>
</evidence>
<comment type="pathway">
    <text evidence="2">Lipid metabolism.</text>
</comment>
<dbReference type="EC" id="2.3.1.20" evidence="4 11"/>
<keyword evidence="15" id="KW-1185">Reference proteome</keyword>
<dbReference type="GO" id="GO:0071731">
    <property type="term" value="P:response to nitric oxide"/>
    <property type="evidence" value="ECO:0007669"/>
    <property type="project" value="TreeGrafter"/>
</dbReference>
<evidence type="ECO:0000256" key="10">
    <source>
        <dbReference type="ARBA" id="ARBA00048109"/>
    </source>
</evidence>
<evidence type="ECO:0000256" key="6">
    <source>
        <dbReference type="ARBA" id="ARBA00022679"/>
    </source>
</evidence>
<keyword evidence="8 11" id="KW-0443">Lipid metabolism</keyword>
<keyword evidence="5 11" id="KW-0444">Lipid biosynthesis</keyword>
<dbReference type="Proteomes" id="UP000239494">
    <property type="component" value="Unassembled WGS sequence"/>
</dbReference>
<evidence type="ECO:0000256" key="3">
    <source>
        <dbReference type="ARBA" id="ARBA00009587"/>
    </source>
</evidence>
<dbReference type="AlphaFoldDB" id="A0A2T0SV15"/>
<evidence type="ECO:0000259" key="13">
    <source>
        <dbReference type="Pfam" id="PF06974"/>
    </source>
</evidence>
<dbReference type="Pfam" id="PF03007">
    <property type="entry name" value="WS_DGAT_cat"/>
    <property type="match status" value="1"/>
</dbReference>
<evidence type="ECO:0000313" key="14">
    <source>
        <dbReference type="EMBL" id="PRY37256.1"/>
    </source>
</evidence>
<dbReference type="RefSeq" id="WP_106191551.1">
    <property type="nucleotide sequence ID" value="NZ_PVTF01000010.1"/>
</dbReference>
<evidence type="ECO:0000256" key="2">
    <source>
        <dbReference type="ARBA" id="ARBA00005189"/>
    </source>
</evidence>
<dbReference type="InterPro" id="IPR009721">
    <property type="entry name" value="O-acyltransferase_WSD1_C"/>
</dbReference>
<keyword evidence="6 11" id="KW-0808">Transferase</keyword>
<evidence type="ECO:0000256" key="4">
    <source>
        <dbReference type="ARBA" id="ARBA00013244"/>
    </source>
</evidence>
<dbReference type="OrthoDB" id="9810950at2"/>
<dbReference type="Pfam" id="PF06974">
    <property type="entry name" value="WS_DGAT_C"/>
    <property type="match status" value="1"/>
</dbReference>
<dbReference type="EMBL" id="PVTF01000010">
    <property type="protein sequence ID" value="PRY37256.1"/>
    <property type="molecule type" value="Genomic_DNA"/>
</dbReference>
<dbReference type="InterPro" id="IPR014292">
    <property type="entry name" value="Acyl_transf_WS/DGAT"/>
</dbReference>
<keyword evidence="9 11" id="KW-0012">Acyltransferase</keyword>
<organism evidence="14 15">
    <name type="scientific">Umezawaea tangerina</name>
    <dbReference type="NCBI Taxonomy" id="84725"/>
    <lineage>
        <taxon>Bacteria</taxon>
        <taxon>Bacillati</taxon>
        <taxon>Actinomycetota</taxon>
        <taxon>Actinomycetes</taxon>
        <taxon>Pseudonocardiales</taxon>
        <taxon>Pseudonocardiaceae</taxon>
        <taxon>Umezawaea</taxon>
    </lineage>
</organism>
<comment type="catalytic activity">
    <reaction evidence="10 11">
        <text>an acyl-CoA + a 1,2-diacyl-sn-glycerol = a triacyl-sn-glycerol + CoA</text>
        <dbReference type="Rhea" id="RHEA:10868"/>
        <dbReference type="ChEBI" id="CHEBI:17815"/>
        <dbReference type="ChEBI" id="CHEBI:57287"/>
        <dbReference type="ChEBI" id="CHEBI:58342"/>
        <dbReference type="ChEBI" id="CHEBI:64615"/>
        <dbReference type="EC" id="2.3.1.20"/>
    </reaction>
</comment>
<evidence type="ECO:0000259" key="12">
    <source>
        <dbReference type="Pfam" id="PF03007"/>
    </source>
</evidence>
<evidence type="ECO:0000256" key="9">
    <source>
        <dbReference type="ARBA" id="ARBA00023315"/>
    </source>
</evidence>
<comment type="caution">
    <text evidence="14">The sequence shown here is derived from an EMBL/GenBank/DDBJ whole genome shotgun (WGS) entry which is preliminary data.</text>
</comment>
<evidence type="ECO:0000256" key="7">
    <source>
        <dbReference type="ARBA" id="ARBA00022798"/>
    </source>
</evidence>
<dbReference type="Gene3D" id="3.30.559.10">
    <property type="entry name" value="Chloramphenicol acetyltransferase-like domain"/>
    <property type="match status" value="1"/>
</dbReference>
<dbReference type="InterPro" id="IPR045034">
    <property type="entry name" value="O-acyltransferase_WSD1-like"/>
</dbReference>
<dbReference type="GO" id="GO:0051701">
    <property type="term" value="P:biological process involved in interaction with host"/>
    <property type="evidence" value="ECO:0007669"/>
    <property type="project" value="TreeGrafter"/>
</dbReference>
<dbReference type="GO" id="GO:0004144">
    <property type="term" value="F:diacylglycerol O-acyltransferase activity"/>
    <property type="evidence" value="ECO:0007669"/>
    <property type="project" value="UniProtKB-EC"/>
</dbReference>
<dbReference type="PANTHER" id="PTHR31650:SF1">
    <property type="entry name" value="WAX ESTER SYNTHASE_DIACYLGLYCEROL ACYLTRANSFERASE 4-RELATED"/>
    <property type="match status" value="1"/>
</dbReference>
<dbReference type="GO" id="GO:0005886">
    <property type="term" value="C:plasma membrane"/>
    <property type="evidence" value="ECO:0007669"/>
    <property type="project" value="TreeGrafter"/>
</dbReference>
<accession>A0A2T0SV15</accession>
<dbReference type="InterPro" id="IPR023213">
    <property type="entry name" value="CAT-like_dom_sf"/>
</dbReference>
<comment type="pathway">
    <text evidence="1 11">Glycerolipid metabolism; triacylglycerol biosynthesis.</text>
</comment>
<comment type="similarity">
    <text evidence="3 11">Belongs to the long-chain O-acyltransferase family.</text>
</comment>